<dbReference type="Proteomes" id="UP000309618">
    <property type="component" value="Unassembled WGS sequence"/>
</dbReference>
<comment type="caution">
    <text evidence="2">The sequence shown here is derived from an EMBL/GenBank/DDBJ whole genome shotgun (WGS) entry which is preliminary data.</text>
</comment>
<evidence type="ECO:0000313" key="2">
    <source>
        <dbReference type="EMBL" id="THJ43656.1"/>
    </source>
</evidence>
<dbReference type="EMBL" id="SSUX01000011">
    <property type="protein sequence ID" value="THJ43656.1"/>
    <property type="molecule type" value="Genomic_DNA"/>
</dbReference>
<evidence type="ECO:0000313" key="3">
    <source>
        <dbReference type="Proteomes" id="UP000309618"/>
    </source>
</evidence>
<dbReference type="CDD" id="cd13400">
    <property type="entry name" value="LT_IagB-like"/>
    <property type="match status" value="1"/>
</dbReference>
<feature type="signal peptide" evidence="1">
    <location>
        <begin position="1"/>
        <end position="27"/>
    </location>
</feature>
<evidence type="ECO:0000256" key="1">
    <source>
        <dbReference type="SAM" id="SignalP"/>
    </source>
</evidence>
<organism evidence="2 3">
    <name type="scientific">Aeromonas veronii</name>
    <dbReference type="NCBI Taxonomy" id="654"/>
    <lineage>
        <taxon>Bacteria</taxon>
        <taxon>Pseudomonadati</taxon>
        <taxon>Pseudomonadota</taxon>
        <taxon>Gammaproteobacteria</taxon>
        <taxon>Aeromonadales</taxon>
        <taxon>Aeromonadaceae</taxon>
        <taxon>Aeromonas</taxon>
    </lineage>
</organism>
<gene>
    <name evidence="2" type="ORF">E8Q35_15230</name>
</gene>
<reference evidence="2 3" key="1">
    <citation type="submission" date="2019-04" db="EMBL/GenBank/DDBJ databases">
        <title>Comparative genomics of Aeromonas veronii strains pathogenic to fish.</title>
        <authorList>
            <person name="Cascarano M.C."/>
            <person name="Smyrli M."/>
            <person name="Katharios P."/>
        </authorList>
    </citation>
    <scope>NUCLEOTIDE SEQUENCE [LARGE SCALE GENOMIC DNA]</scope>
    <source>
        <strain evidence="2 3">XU1</strain>
    </source>
</reference>
<dbReference type="RefSeq" id="WP_136502095.1">
    <property type="nucleotide sequence ID" value="NZ_SSUX01000011.1"/>
</dbReference>
<feature type="chain" id="PRO_5020282900" evidence="1">
    <location>
        <begin position="28"/>
        <end position="189"/>
    </location>
</feature>
<keyword evidence="1" id="KW-0732">Signal</keyword>
<sequence length="189" mass="21801">MNLLANNVRPYIIALVMAFLLPSQAHASVSSPAESCQFSHWRDKAYDNKIMIQYKPYSHCIEWTAWQFKLPEELLYSVIYHERGDVSGKKLTNRNATTDCGPGGINDVRMPELSKFDLTRSDICTVPCRSIWAVGYLLRYEIDRAKGDFWLGVGNYHAKQRLKPKTHARYVREIYAAWKNLIGIMKHCS</sequence>
<name>A0A4S5CKM2_AERVE</name>
<accession>A0A4S5CKM2</accession>
<protein>
    <submittedName>
        <fullName evidence="2">Lytic transglycosylase domain-containing protein</fullName>
    </submittedName>
</protein>
<dbReference type="InterPro" id="IPR023346">
    <property type="entry name" value="Lysozyme-like_dom_sf"/>
</dbReference>
<dbReference type="AlphaFoldDB" id="A0A4S5CKM2"/>
<proteinExistence type="predicted"/>
<dbReference type="SUPFAM" id="SSF53955">
    <property type="entry name" value="Lysozyme-like"/>
    <property type="match status" value="1"/>
</dbReference>